<organism evidence="1 2">
    <name type="scientific">Hypoxylon rubiginosum</name>
    <dbReference type="NCBI Taxonomy" id="110542"/>
    <lineage>
        <taxon>Eukaryota</taxon>
        <taxon>Fungi</taxon>
        <taxon>Dikarya</taxon>
        <taxon>Ascomycota</taxon>
        <taxon>Pezizomycotina</taxon>
        <taxon>Sordariomycetes</taxon>
        <taxon>Xylariomycetidae</taxon>
        <taxon>Xylariales</taxon>
        <taxon>Hypoxylaceae</taxon>
        <taxon>Hypoxylon</taxon>
    </lineage>
</organism>
<reference evidence="1 2" key="1">
    <citation type="journal article" date="2022" name="New Phytol.">
        <title>Ecological generalism drives hyperdiversity of secondary metabolite gene clusters in xylarialean endophytes.</title>
        <authorList>
            <person name="Franco M.E.E."/>
            <person name="Wisecaver J.H."/>
            <person name="Arnold A.E."/>
            <person name="Ju Y.M."/>
            <person name="Slot J.C."/>
            <person name="Ahrendt S."/>
            <person name="Moore L.P."/>
            <person name="Eastman K.E."/>
            <person name="Scott K."/>
            <person name="Konkel Z."/>
            <person name="Mondo S.J."/>
            <person name="Kuo A."/>
            <person name="Hayes R.D."/>
            <person name="Haridas S."/>
            <person name="Andreopoulos B."/>
            <person name="Riley R."/>
            <person name="LaButti K."/>
            <person name="Pangilinan J."/>
            <person name="Lipzen A."/>
            <person name="Amirebrahimi M."/>
            <person name="Yan J."/>
            <person name="Adam C."/>
            <person name="Keymanesh K."/>
            <person name="Ng V."/>
            <person name="Louie K."/>
            <person name="Northen T."/>
            <person name="Drula E."/>
            <person name="Henrissat B."/>
            <person name="Hsieh H.M."/>
            <person name="Youens-Clark K."/>
            <person name="Lutzoni F."/>
            <person name="Miadlikowska J."/>
            <person name="Eastwood D.C."/>
            <person name="Hamelin R.C."/>
            <person name="Grigoriev I.V."/>
            <person name="U'Ren J.M."/>
        </authorList>
    </citation>
    <scope>NUCLEOTIDE SEQUENCE [LARGE SCALE GENOMIC DNA]</scope>
    <source>
        <strain evidence="1 2">CBS 119005</strain>
    </source>
</reference>
<keyword evidence="2" id="KW-1185">Reference proteome</keyword>
<comment type="caution">
    <text evidence="1">The sequence shown here is derived from an EMBL/GenBank/DDBJ whole genome shotgun (WGS) entry which is preliminary data.</text>
</comment>
<protein>
    <submittedName>
        <fullName evidence="1">WD40 repeat-like protein</fullName>
    </submittedName>
</protein>
<proteinExistence type="predicted"/>
<evidence type="ECO:0000313" key="1">
    <source>
        <dbReference type="EMBL" id="KAI4870727.1"/>
    </source>
</evidence>
<sequence length="1175" mass="131991">MAVNATGSASRHGAVVDLMSASDDEDEEEATIASDVFSLRPASMGPGRLNLINSQPVGTIPIPRPSSQPNARISKHRETRRLSTQPTRLRDASLYQSSPSPQLGTRVKDRPPKRQKLQNGAGSKSASPMTDTKALTKCLQRQVFPHLDRALNSLKKNVYDVDKLGGKIINKVTSGDFEYHFRNGNGRLPLDVEASVIRRIYDLLDEFTKGNEFRRHPPSPKPAQPAPIPKPTLQPPISILPSIEDSTNTPSLNGSNENDIDLDEYMDGDVDGDVDDVEEAEIPHPGTPPRVQPKKKPMITPQRLRTRAKATQWQSGRAYEFKRKSSPFQNRSRWFGLSSRPYLPVKARQEVVAGVGTGRLLRLRPDELSQPGVYHVDFSIEEVRYLRYLARSLCGGPLVKTVKEDLEDLRDIVTKAGEIKTHIVNAHRGKYKDFQRAPSFLLKRSTDDIRSFLEDLHHGHVNAQRKSLYLERDDNARNDALRGNRVPSMLLAREIASNRLGATRQYQNFTTAFKNSREDYIEPKVEWTNCAGDIMTVTWVSNEHFICGTTTHSDSHNQQYNKPGNFLFGDAKNHNLRAHADHRIPRPLVAHGDNALDSMRESQDPWLYTSVVSSDYDPYLGWAFTASFDNTVKVWNCGGWLALRETEYDDIRGIWRHGGHVNFVVANKDAPYSKIATAADVPVGAVRVYHPDLEKWKEDGTVTYEYDEFSCKRVHGEEYVPSDKWAYFPAAIRWGIDPSVRHLLLIGYSPRCLNGDENEIPEDKRDTGELCLWDTNTNTEIKVNSAATANVFEVAWHPSRASFAAATSAHQTTEKIEKHVRTQIRIFEEMSETGQYGVVKTLDCPGVDINELLIRPNSILYSYIAAGCTDGKVYVWDSAGSEDPMCVLEHGEPVEELTGDREQEDVGVKFMAWATTTDRLYTGSSDGVLKVWNIRQGEGVLVRDLIEVAAPITAGAFSSDLTKLVIGDGSGRVYLLDMEDEDEDDNQAPVSSGFLQLQRDGKQRSIRRPRPFIPHREPPEPDICDPNGYPDESLIRNRSTMRSPTPENGREWAQEYLNTSQLVLHPDPTIGAIQGPAYTETGLYRAEAHLDGDTSGPLLSGFECVQQENQSFSRTTRFRRQGRVGELSRDLWHLHAMNARLDLDIERLDPHTRAELTADRAELTVSPLDLDYESS</sequence>
<evidence type="ECO:0000313" key="2">
    <source>
        <dbReference type="Proteomes" id="UP001497700"/>
    </source>
</evidence>
<accession>A0ACB9ZG56</accession>
<gene>
    <name evidence="1" type="ORF">F4820DRAFT_403191</name>
</gene>
<dbReference type="Proteomes" id="UP001497700">
    <property type="component" value="Unassembled WGS sequence"/>
</dbReference>
<name>A0ACB9ZG56_9PEZI</name>
<dbReference type="EMBL" id="MU393423">
    <property type="protein sequence ID" value="KAI4870727.1"/>
    <property type="molecule type" value="Genomic_DNA"/>
</dbReference>
<feature type="non-terminal residue" evidence="1">
    <location>
        <position position="1175"/>
    </location>
</feature>